<dbReference type="InterPro" id="IPR011050">
    <property type="entry name" value="Pectin_lyase_fold/virulence"/>
</dbReference>
<keyword evidence="3" id="KW-0732">Signal</keyword>
<dbReference type="Gene3D" id="2.160.20.10">
    <property type="entry name" value="Single-stranded right-handed beta-helix, Pectin lyase-like"/>
    <property type="match status" value="1"/>
</dbReference>
<organism evidence="5 6">
    <name type="scientific">Siminovitchia fordii</name>
    <dbReference type="NCBI Taxonomy" id="254759"/>
    <lineage>
        <taxon>Bacteria</taxon>
        <taxon>Bacillati</taxon>
        <taxon>Bacillota</taxon>
        <taxon>Bacilli</taxon>
        <taxon>Bacillales</taxon>
        <taxon>Bacillaceae</taxon>
        <taxon>Siminovitchia</taxon>
    </lineage>
</organism>
<evidence type="ECO:0000256" key="2">
    <source>
        <dbReference type="ARBA" id="ARBA00022525"/>
    </source>
</evidence>
<protein>
    <recommendedName>
        <fullName evidence="4">Carbohydrate-binding/sugar hydrolysis domain-containing protein</fullName>
    </recommendedName>
</protein>
<sequence length="465" mass="51658">MKKVFLILLAAAAIIIVLKLINAHVKQDKAIYVAINGDDQNNGTKSKPFRTLKKAAAEAKAGTTVFIRKGTYKEKLVVKHSGTKSKPIIFRPYKREKVVISGKELKDVEGDTSLIAIHNKNYIMISGLIIQDVTTNLPDETVMGIYVTGSSSHITLKNNHVRRIKTLADDGNGHGIAIYGTGAMRDINVLSNTIEDLKLGASESLVLNGNIDGFTVDSNLVRRNNNIGIDLIGYEGTSHDKKADFIRNGVVKNNVVYEISSFGNPAYGEDYSAGGIYVDGGKNITIDKNTVYKSDIGIEATSEHHKKYADNIHITNNILYHNFYTGISIGGYDEDRGGTKNSFISQNIIYRNDTKGLDGGQLLLQNDIKNIVIEKNILTAGPSRLFITNYFTTNKETELTKNVFHKEKGKKGIWVWKEKEYTTYPGFKKASNSDEKSSYLDPRYKNAKKYDFELKKDSPALKIVD</sequence>
<dbReference type="PANTHER" id="PTHR40088:SF2">
    <property type="entry name" value="SECRETED SUGAR HYDROLASE"/>
    <property type="match status" value="1"/>
</dbReference>
<dbReference type="SMART" id="SM00710">
    <property type="entry name" value="PbH1"/>
    <property type="match status" value="5"/>
</dbReference>
<comment type="subcellular location">
    <subcellularLocation>
        <location evidence="1">Secreted</location>
    </subcellularLocation>
</comment>
<keyword evidence="6" id="KW-1185">Reference proteome</keyword>
<name>A0ABQ4K9W3_9BACI</name>
<accession>A0ABQ4K9W3</accession>
<dbReference type="InterPro" id="IPR006626">
    <property type="entry name" value="PbH1"/>
</dbReference>
<dbReference type="InterPro" id="IPR011459">
    <property type="entry name" value="DUF1565"/>
</dbReference>
<reference evidence="5 6" key="1">
    <citation type="submission" date="2021-03" db="EMBL/GenBank/DDBJ databases">
        <title>Antimicrobial resistance genes in bacteria isolated from Japanese honey, and their potential for conferring macrolide and lincosamide resistance in the American foulbrood pathogen Paenibacillus larvae.</title>
        <authorList>
            <person name="Okamoto M."/>
            <person name="Kumagai M."/>
            <person name="Kanamori H."/>
            <person name="Takamatsu D."/>
        </authorList>
    </citation>
    <scope>NUCLEOTIDE SEQUENCE [LARGE SCALE GENOMIC DNA]</scope>
    <source>
        <strain evidence="5 6">J1TS3</strain>
    </source>
</reference>
<proteinExistence type="predicted"/>
<comment type="caution">
    <text evidence="5">The sequence shown here is derived from an EMBL/GenBank/DDBJ whole genome shotgun (WGS) entry which is preliminary data.</text>
</comment>
<dbReference type="PANTHER" id="PTHR40088">
    <property type="entry name" value="PECTATE LYASE (EUROFUNG)"/>
    <property type="match status" value="1"/>
</dbReference>
<dbReference type="RefSeq" id="WP_212963496.1">
    <property type="nucleotide sequence ID" value="NZ_BOQT01000011.1"/>
</dbReference>
<evidence type="ECO:0000259" key="4">
    <source>
        <dbReference type="SMART" id="SM00722"/>
    </source>
</evidence>
<evidence type="ECO:0000313" key="5">
    <source>
        <dbReference type="EMBL" id="GIN21933.1"/>
    </source>
</evidence>
<evidence type="ECO:0000313" key="6">
    <source>
        <dbReference type="Proteomes" id="UP000680279"/>
    </source>
</evidence>
<evidence type="ECO:0000256" key="1">
    <source>
        <dbReference type="ARBA" id="ARBA00004613"/>
    </source>
</evidence>
<dbReference type="Proteomes" id="UP000680279">
    <property type="component" value="Unassembled WGS sequence"/>
</dbReference>
<dbReference type="Pfam" id="PF07602">
    <property type="entry name" value="DUF1565"/>
    <property type="match status" value="1"/>
</dbReference>
<dbReference type="InterPro" id="IPR012334">
    <property type="entry name" value="Pectin_lyas_fold"/>
</dbReference>
<dbReference type="InterPro" id="IPR006633">
    <property type="entry name" value="Carb-bd_sugar_hydrolysis-dom"/>
</dbReference>
<dbReference type="SUPFAM" id="SSF51126">
    <property type="entry name" value="Pectin lyase-like"/>
    <property type="match status" value="1"/>
</dbReference>
<gene>
    <name evidence="5" type="primary">ywoF</name>
    <name evidence="5" type="ORF">J1TS3_30670</name>
</gene>
<feature type="domain" description="Carbohydrate-binding/sugar hydrolysis" evidence="4">
    <location>
        <begin position="67"/>
        <end position="232"/>
    </location>
</feature>
<dbReference type="EMBL" id="BOQT01000011">
    <property type="protein sequence ID" value="GIN21933.1"/>
    <property type="molecule type" value="Genomic_DNA"/>
</dbReference>
<evidence type="ECO:0000256" key="3">
    <source>
        <dbReference type="ARBA" id="ARBA00022729"/>
    </source>
</evidence>
<keyword evidence="2" id="KW-0964">Secreted</keyword>
<dbReference type="SMART" id="SM00722">
    <property type="entry name" value="CASH"/>
    <property type="match status" value="1"/>
</dbReference>
<dbReference type="InterPro" id="IPR052052">
    <property type="entry name" value="Polysaccharide_Lyase_9"/>
</dbReference>